<feature type="chain" id="PRO_5041939850" evidence="2">
    <location>
        <begin position="22"/>
        <end position="100"/>
    </location>
</feature>
<sequence length="100" mass="10756">MRHLLCLACSAACTLLVVVDARTAALAPLLLRDEPAHGNGSPDDQDRLGGRTKPLRKFSSRDFEGDGTVYLTSAGDTWSGSPGKERVPIEATFMGRRMVP</sequence>
<keyword evidence="4" id="KW-1185">Reference proteome</keyword>
<protein>
    <submittedName>
        <fullName evidence="3">Uncharacterized protein</fullName>
    </submittedName>
</protein>
<reference evidence="3 4" key="1">
    <citation type="journal article" date="2015" name="Genome Biol. Evol.">
        <title>Comparative Genomics of a Bacterivorous Green Alga Reveals Evolutionary Causalities and Consequences of Phago-Mixotrophic Mode of Nutrition.</title>
        <authorList>
            <person name="Burns J.A."/>
            <person name="Paasch A."/>
            <person name="Narechania A."/>
            <person name="Kim E."/>
        </authorList>
    </citation>
    <scope>NUCLEOTIDE SEQUENCE [LARGE SCALE GENOMIC DNA]</scope>
    <source>
        <strain evidence="3 4">PLY_AMNH</strain>
    </source>
</reference>
<evidence type="ECO:0000256" key="1">
    <source>
        <dbReference type="SAM" id="MobiDB-lite"/>
    </source>
</evidence>
<keyword evidence="2" id="KW-0732">Signal</keyword>
<organism evidence="3 4">
    <name type="scientific">Cymbomonas tetramitiformis</name>
    <dbReference type="NCBI Taxonomy" id="36881"/>
    <lineage>
        <taxon>Eukaryota</taxon>
        <taxon>Viridiplantae</taxon>
        <taxon>Chlorophyta</taxon>
        <taxon>Pyramimonadophyceae</taxon>
        <taxon>Pyramimonadales</taxon>
        <taxon>Pyramimonadaceae</taxon>
        <taxon>Cymbomonas</taxon>
    </lineage>
</organism>
<gene>
    <name evidence="3" type="ORF">CYMTET_19683</name>
</gene>
<feature type="signal peptide" evidence="2">
    <location>
        <begin position="1"/>
        <end position="21"/>
    </location>
</feature>
<dbReference type="AlphaFoldDB" id="A0AAE0G5J3"/>
<proteinExistence type="predicted"/>
<accession>A0AAE0G5J3</accession>
<name>A0AAE0G5J3_9CHLO</name>
<evidence type="ECO:0000313" key="4">
    <source>
        <dbReference type="Proteomes" id="UP001190700"/>
    </source>
</evidence>
<evidence type="ECO:0000256" key="2">
    <source>
        <dbReference type="SAM" id="SignalP"/>
    </source>
</evidence>
<comment type="caution">
    <text evidence="3">The sequence shown here is derived from an EMBL/GenBank/DDBJ whole genome shotgun (WGS) entry which is preliminary data.</text>
</comment>
<dbReference type="Proteomes" id="UP001190700">
    <property type="component" value="Unassembled WGS sequence"/>
</dbReference>
<evidence type="ECO:0000313" key="3">
    <source>
        <dbReference type="EMBL" id="KAK3271994.1"/>
    </source>
</evidence>
<dbReference type="EMBL" id="LGRX02009223">
    <property type="protein sequence ID" value="KAK3271994.1"/>
    <property type="molecule type" value="Genomic_DNA"/>
</dbReference>
<feature type="region of interest" description="Disordered" evidence="1">
    <location>
        <begin position="31"/>
        <end position="60"/>
    </location>
</feature>